<keyword evidence="1" id="KW-0472">Membrane</keyword>
<organism evidence="2 3">
    <name type="scientific">Arachis hypogaea</name>
    <name type="common">Peanut</name>
    <dbReference type="NCBI Taxonomy" id="3818"/>
    <lineage>
        <taxon>Eukaryota</taxon>
        <taxon>Viridiplantae</taxon>
        <taxon>Streptophyta</taxon>
        <taxon>Embryophyta</taxon>
        <taxon>Tracheophyta</taxon>
        <taxon>Spermatophyta</taxon>
        <taxon>Magnoliopsida</taxon>
        <taxon>eudicotyledons</taxon>
        <taxon>Gunneridae</taxon>
        <taxon>Pentapetalae</taxon>
        <taxon>rosids</taxon>
        <taxon>fabids</taxon>
        <taxon>Fabales</taxon>
        <taxon>Fabaceae</taxon>
        <taxon>Papilionoideae</taxon>
        <taxon>50 kb inversion clade</taxon>
        <taxon>dalbergioids sensu lato</taxon>
        <taxon>Dalbergieae</taxon>
        <taxon>Pterocarpus clade</taxon>
        <taxon>Arachis</taxon>
    </lineage>
</organism>
<dbReference type="EMBL" id="SDMP01000002">
    <property type="protein sequence ID" value="RYR72338.1"/>
    <property type="molecule type" value="Genomic_DNA"/>
</dbReference>
<keyword evidence="3" id="KW-1185">Reference proteome</keyword>
<dbReference type="PANTHER" id="PTHR31549:SF191">
    <property type="entry name" value="DUF247 DOMAIN PROTEIN"/>
    <property type="match status" value="1"/>
</dbReference>
<accession>A0A445EA85</accession>
<dbReference type="InterPro" id="IPR004158">
    <property type="entry name" value="DUF247_pln"/>
</dbReference>
<proteinExistence type="predicted"/>
<dbReference type="Gramene" id="arahy.Tifrunner.gnm2.ann2.Ah02g309300.1">
    <property type="protein sequence ID" value="arahy.Tifrunner.gnm2.ann2.Ah02g309300.1-CDS-1"/>
    <property type="gene ID" value="arahy.Tifrunner.gnm2.ann2.Ah02g309300"/>
</dbReference>
<name>A0A445EA85_ARAHY</name>
<comment type="caution">
    <text evidence="2">The sequence shown here is derived from an EMBL/GenBank/DDBJ whole genome shotgun (WGS) entry which is preliminary data.</text>
</comment>
<evidence type="ECO:0000313" key="3">
    <source>
        <dbReference type="Proteomes" id="UP000289738"/>
    </source>
</evidence>
<keyword evidence="1" id="KW-0812">Transmembrane</keyword>
<dbReference type="OrthoDB" id="1849062at2759"/>
<feature type="transmembrane region" description="Helical" evidence="1">
    <location>
        <begin position="421"/>
        <end position="444"/>
    </location>
</feature>
<dbReference type="Proteomes" id="UP000289738">
    <property type="component" value="Chromosome A02"/>
</dbReference>
<reference evidence="2 3" key="1">
    <citation type="submission" date="2019-01" db="EMBL/GenBank/DDBJ databases">
        <title>Sequencing of cultivated peanut Arachis hypogaea provides insights into genome evolution and oil improvement.</title>
        <authorList>
            <person name="Chen X."/>
        </authorList>
    </citation>
    <scope>NUCLEOTIDE SEQUENCE [LARGE SCALE GENOMIC DNA]</scope>
    <source>
        <strain evidence="3">cv. Fuhuasheng</strain>
        <tissue evidence="2">Leaves</tissue>
    </source>
</reference>
<gene>
    <name evidence="2" type="ORF">Ahy_A02g006542</name>
</gene>
<evidence type="ECO:0000256" key="1">
    <source>
        <dbReference type="SAM" id="Phobius"/>
    </source>
</evidence>
<dbReference type="STRING" id="3818.A0A445EA85"/>
<keyword evidence="1" id="KW-1133">Transmembrane helix</keyword>
<protein>
    <submittedName>
        <fullName evidence="2">Uncharacterized protein</fullName>
    </submittedName>
</protein>
<dbReference type="PANTHER" id="PTHR31549">
    <property type="entry name" value="PROTEIN, PUTATIVE (DUF247)-RELATED-RELATED"/>
    <property type="match status" value="1"/>
</dbReference>
<evidence type="ECO:0000313" key="2">
    <source>
        <dbReference type="EMBL" id="RYR72338.1"/>
    </source>
</evidence>
<sequence>MNSKEEYRAPQWLRQKWELLEETEKRLTRGVNIISWPKLQRIPHYMTERVEFRRYYEPQILSLGPFHLAKRELLQGTPYKVAWTAMYVKHTNQPVKDLFQRIHNHDLNLLKRSSEIYKDQAEYETARVYGELENLKDFLAWLLVLDGCSLLQLMEKSENLEDIEQELWISIDKLVRVHQDVLILDNQIPFQVLRLLCNDEVRLEKCLHNFLQVHGIKTAPKLSEGNPIHLLDYLRKALLMRDLNTIHKEIEIKIDIQRRSLHLRRYRIGTIRELMAAGIRVRKHSHNSVYPTFKDGMLELPELIVDGSTAHIFLNLVAYEMCPTFRNQLEISSFLVFMSSLIDQPEDVKELRLAGIIINELASDKEVADLFNKMDSVLVPETPLFAHIRDQIHTHFESKRGKIKILTWMGEAYNTFFRSPWTVIALLAATLGLLLTFIQTWFAIHPTAS</sequence>
<dbReference type="Pfam" id="PF03140">
    <property type="entry name" value="DUF247"/>
    <property type="match status" value="1"/>
</dbReference>
<dbReference type="AlphaFoldDB" id="A0A445EA85"/>